<gene>
    <name evidence="14" type="ORF">H6G72_15560</name>
</gene>
<dbReference type="GO" id="GO:0016301">
    <property type="term" value="F:kinase activity"/>
    <property type="evidence" value="ECO:0007669"/>
    <property type="project" value="UniProtKB-KW"/>
</dbReference>
<evidence type="ECO:0000256" key="6">
    <source>
        <dbReference type="ARBA" id="ARBA00023012"/>
    </source>
</evidence>
<name>A0ABR8EEL8_9CYAN</name>
<dbReference type="InterPro" id="IPR002545">
    <property type="entry name" value="CheW-lke_dom"/>
</dbReference>
<dbReference type="InterPro" id="IPR003594">
    <property type="entry name" value="HATPase_dom"/>
</dbReference>
<evidence type="ECO:0000259" key="10">
    <source>
        <dbReference type="PROSITE" id="PS50109"/>
    </source>
</evidence>
<evidence type="ECO:0000256" key="2">
    <source>
        <dbReference type="ARBA" id="ARBA00012438"/>
    </source>
</evidence>
<dbReference type="SMART" id="SM00073">
    <property type="entry name" value="HPT"/>
    <property type="match status" value="2"/>
</dbReference>
<dbReference type="Pfam" id="PF02895">
    <property type="entry name" value="H-kinase_dim"/>
    <property type="match status" value="1"/>
</dbReference>
<feature type="domain" description="CheW-like" evidence="12">
    <location>
        <begin position="715"/>
        <end position="873"/>
    </location>
</feature>
<dbReference type="PANTHER" id="PTHR43395">
    <property type="entry name" value="SENSOR HISTIDINE KINASE CHEA"/>
    <property type="match status" value="1"/>
</dbReference>
<feature type="compositionally biased region" description="Low complexity" evidence="9">
    <location>
        <begin position="354"/>
        <end position="373"/>
    </location>
</feature>
<dbReference type="InterPro" id="IPR001789">
    <property type="entry name" value="Sig_transdc_resp-reg_receiver"/>
</dbReference>
<evidence type="ECO:0000259" key="13">
    <source>
        <dbReference type="PROSITE" id="PS50894"/>
    </source>
</evidence>
<feature type="compositionally biased region" description="Low complexity" evidence="9">
    <location>
        <begin position="394"/>
        <end position="404"/>
    </location>
</feature>
<dbReference type="Gene3D" id="2.30.30.40">
    <property type="entry name" value="SH3 Domains"/>
    <property type="match status" value="1"/>
</dbReference>
<feature type="domain" description="Response regulatory" evidence="11">
    <location>
        <begin position="895"/>
        <end position="1011"/>
    </location>
</feature>
<feature type="domain" description="HPt" evidence="13">
    <location>
        <begin position="1"/>
        <end position="105"/>
    </location>
</feature>
<dbReference type="Pfam" id="PF01627">
    <property type="entry name" value="Hpt"/>
    <property type="match status" value="2"/>
</dbReference>
<dbReference type="Pfam" id="PF01584">
    <property type="entry name" value="CheW"/>
    <property type="match status" value="1"/>
</dbReference>
<evidence type="ECO:0000259" key="12">
    <source>
        <dbReference type="PROSITE" id="PS50851"/>
    </source>
</evidence>
<evidence type="ECO:0000259" key="11">
    <source>
        <dbReference type="PROSITE" id="PS50110"/>
    </source>
</evidence>
<feature type="domain" description="HPt" evidence="13">
    <location>
        <begin position="191"/>
        <end position="295"/>
    </location>
</feature>
<dbReference type="SUPFAM" id="SSF55874">
    <property type="entry name" value="ATPase domain of HSP90 chaperone/DNA topoisomerase II/histidine kinase"/>
    <property type="match status" value="1"/>
</dbReference>
<evidence type="ECO:0000256" key="7">
    <source>
        <dbReference type="PROSITE-ProRule" id="PRU00110"/>
    </source>
</evidence>
<evidence type="ECO:0000256" key="4">
    <source>
        <dbReference type="ARBA" id="ARBA00022679"/>
    </source>
</evidence>
<dbReference type="Gene3D" id="1.20.120.160">
    <property type="entry name" value="HPT domain"/>
    <property type="match status" value="2"/>
</dbReference>
<comment type="caution">
    <text evidence="14">The sequence shown here is derived from an EMBL/GenBank/DDBJ whole genome shotgun (WGS) entry which is preliminary data.</text>
</comment>
<dbReference type="SUPFAM" id="SSF50341">
    <property type="entry name" value="CheW-like"/>
    <property type="match status" value="1"/>
</dbReference>
<dbReference type="InterPro" id="IPR008207">
    <property type="entry name" value="Sig_transdc_His_kin_Hpt_dom"/>
</dbReference>
<evidence type="ECO:0000256" key="5">
    <source>
        <dbReference type="ARBA" id="ARBA00022777"/>
    </source>
</evidence>
<dbReference type="SMART" id="SM00448">
    <property type="entry name" value="REC"/>
    <property type="match status" value="1"/>
</dbReference>
<accession>A0ABR8EEL8</accession>
<dbReference type="InterPro" id="IPR036061">
    <property type="entry name" value="CheW-like_dom_sf"/>
</dbReference>
<feature type="modified residue" description="Phosphohistidine" evidence="7">
    <location>
        <position position="238"/>
    </location>
</feature>
<feature type="modified residue" description="Phosphohistidine" evidence="7">
    <location>
        <position position="48"/>
    </location>
</feature>
<evidence type="ECO:0000256" key="9">
    <source>
        <dbReference type="SAM" id="MobiDB-lite"/>
    </source>
</evidence>
<dbReference type="Gene3D" id="3.30.565.10">
    <property type="entry name" value="Histidine kinase-like ATPase, C-terminal domain"/>
    <property type="match status" value="1"/>
</dbReference>
<feature type="region of interest" description="Disordered" evidence="9">
    <location>
        <begin position="128"/>
        <end position="188"/>
    </location>
</feature>
<dbReference type="SUPFAM" id="SSF52172">
    <property type="entry name" value="CheY-like"/>
    <property type="match status" value="1"/>
</dbReference>
<dbReference type="InterPro" id="IPR037006">
    <property type="entry name" value="CheA-like_homodim_sf"/>
</dbReference>
<keyword evidence="4" id="KW-0808">Transferase</keyword>
<dbReference type="Pfam" id="PF00072">
    <property type="entry name" value="Response_reg"/>
    <property type="match status" value="1"/>
</dbReference>
<dbReference type="Gene3D" id="3.40.50.2300">
    <property type="match status" value="1"/>
</dbReference>
<feature type="domain" description="Histidine kinase" evidence="10">
    <location>
        <begin position="500"/>
        <end position="713"/>
    </location>
</feature>
<comment type="catalytic activity">
    <reaction evidence="1">
        <text>ATP + protein L-histidine = ADP + protein N-phospho-L-histidine.</text>
        <dbReference type="EC" id="2.7.13.3"/>
    </reaction>
</comment>
<evidence type="ECO:0000313" key="14">
    <source>
        <dbReference type="EMBL" id="MBD2545223.1"/>
    </source>
</evidence>
<dbReference type="PROSITE" id="PS50851">
    <property type="entry name" value="CHEW"/>
    <property type="match status" value="1"/>
</dbReference>
<dbReference type="PROSITE" id="PS50109">
    <property type="entry name" value="HIS_KIN"/>
    <property type="match status" value="1"/>
</dbReference>
<feature type="region of interest" description="Disordered" evidence="9">
    <location>
        <begin position="320"/>
        <end position="404"/>
    </location>
</feature>
<dbReference type="InterPro" id="IPR051315">
    <property type="entry name" value="Bact_Chemotaxis_CheA"/>
</dbReference>
<dbReference type="PRINTS" id="PR00344">
    <property type="entry name" value="BCTRLSENSOR"/>
</dbReference>
<dbReference type="SMART" id="SM01231">
    <property type="entry name" value="H-kinase_dim"/>
    <property type="match status" value="1"/>
</dbReference>
<reference evidence="14 15" key="1">
    <citation type="journal article" date="2020" name="ISME J.">
        <title>Comparative genomics reveals insights into cyanobacterial evolution and habitat adaptation.</title>
        <authorList>
            <person name="Chen M.Y."/>
            <person name="Teng W.K."/>
            <person name="Zhao L."/>
            <person name="Hu C.X."/>
            <person name="Zhou Y.K."/>
            <person name="Han B.P."/>
            <person name="Song L.R."/>
            <person name="Shu W.S."/>
        </authorList>
    </citation>
    <scope>NUCLEOTIDE SEQUENCE [LARGE SCALE GENOMIC DNA]</scope>
    <source>
        <strain evidence="14 15">FACHB-1370</strain>
    </source>
</reference>
<proteinExistence type="predicted"/>
<keyword evidence="6" id="KW-0902">Two-component regulatory system</keyword>
<dbReference type="PROSITE" id="PS50894">
    <property type="entry name" value="HPT"/>
    <property type="match status" value="2"/>
</dbReference>
<dbReference type="Pfam" id="PF02518">
    <property type="entry name" value="HATPase_c"/>
    <property type="match status" value="1"/>
</dbReference>
<dbReference type="CDD" id="cd16916">
    <property type="entry name" value="HATPase_CheA-like"/>
    <property type="match status" value="1"/>
</dbReference>
<feature type="compositionally biased region" description="Low complexity" evidence="9">
    <location>
        <begin position="163"/>
        <end position="175"/>
    </location>
</feature>
<dbReference type="SMART" id="SM00387">
    <property type="entry name" value="HATPase_c"/>
    <property type="match status" value="1"/>
</dbReference>
<keyword evidence="5 14" id="KW-0418">Kinase</keyword>
<dbReference type="EC" id="2.7.13.3" evidence="2"/>
<evidence type="ECO:0000313" key="15">
    <source>
        <dbReference type="Proteomes" id="UP000641954"/>
    </source>
</evidence>
<dbReference type="PROSITE" id="PS50110">
    <property type="entry name" value="RESPONSE_REGULATORY"/>
    <property type="match status" value="1"/>
</dbReference>
<protein>
    <recommendedName>
        <fullName evidence="2">histidine kinase</fullName>
        <ecNumber evidence="2">2.7.13.3</ecNumber>
    </recommendedName>
</protein>
<dbReference type="InterPro" id="IPR004105">
    <property type="entry name" value="CheA-like_dim"/>
</dbReference>
<dbReference type="InterPro" id="IPR011006">
    <property type="entry name" value="CheY-like_superfamily"/>
</dbReference>
<sequence>MMIEDDELRTTFQFASEEHLQKLDEGLLYLEKHPEDQEKLAEMMREAHSLKGDAGMLGVKDVATLAHQWEHLLGTLKDGEASLREGIYDRLYSGLDAIRKLVQEAITGEPSGVNTFYALAELMGAKSHSESPESRANLEASSSVPSSVPPSVSDEVPPPAPIPSETSPVSPEVPEIIPPPVSLEPGSTSSLLIDDEELRMTFKFASEDHLQKLDEGLLYLETHPQNQEKLAEMLREAHSLKGDAGMLGVKDVATLAHEWEHLLGSLKEETTFLTGELCDRLYFGLNAIRQLVHEAITGEPSGINVPDVLAQLTAQVATGNGQVATGNRQVAEEMRSRGDEELSLPGSPAPPLPGFSGSPAADGGDGGSPVPSSLDNNIADSSYERKTSDLEPFTSTQSSTSSRTGAYRIESIRVETRNLDELMTQAGELTVTKSRINHRLAEVEEIVSLWEEWNRDVFVNRFCIDEVVKGNRNGSVEQLKNFHHRTEDRLQKFGELISSLRSSIYEDTARLDLIVDELEEGIRTLRLLPMSTIVNLFPRMVRELAKEYGKQVNLILEGAETRADKLILEEMKDPLIHIIRNAVDHGIETPKERIQQGKPETATIRIKCYQTTNNIIIEVSDDGQGLDLEKIKQTALKRGICRPDELANMTTNQIQALIFAPGFSTRTFVTEVSGRGVGLDVVRTNVERLKGAIAVHSTPGKGCTLRLQLGTTLATAHVLLVQVDQLVYALPVEAVQMAKFISKDEIFSLEGRKTMIIEGQPISVARLSDLLPINSKIPEHLRISRNHTRFETKSHQEDNTNSQEHKIPCIILQIGEERLGLLVDALIDEQDVVLKPQSKLLKRVRNISGATILGTGEVCMVLNPQDLIKSVRQQAIIISDAQPLEEKITEQRKKVILLVEDSIATRTQEKRILQSAGYEVVTAVDGLDGWNKLKTRQFDAVVSDIQMPNLDGLGLTTKIRQHKEYSELPIILVTSLAKDDDKRRGAEAGANAYITKSSFNQQMLLETIERLI</sequence>
<feature type="modified residue" description="4-aspartylphosphate" evidence="8">
    <location>
        <position position="944"/>
    </location>
</feature>
<dbReference type="CDD" id="cd00088">
    <property type="entry name" value="HPT"/>
    <property type="match status" value="2"/>
</dbReference>
<feature type="compositionally biased region" description="Low complexity" evidence="9">
    <location>
        <begin position="139"/>
        <end position="155"/>
    </location>
</feature>
<dbReference type="Proteomes" id="UP000641954">
    <property type="component" value="Unassembled WGS sequence"/>
</dbReference>
<dbReference type="SMART" id="SM00260">
    <property type="entry name" value="CheW"/>
    <property type="match status" value="1"/>
</dbReference>
<dbReference type="InterPro" id="IPR004358">
    <property type="entry name" value="Sig_transdc_His_kin-like_C"/>
</dbReference>
<organism evidence="14 15">
    <name type="scientific">Planktothricoides raciborskii FACHB-1370</name>
    <dbReference type="NCBI Taxonomy" id="2949576"/>
    <lineage>
        <taxon>Bacteria</taxon>
        <taxon>Bacillati</taxon>
        <taxon>Cyanobacteriota</taxon>
        <taxon>Cyanophyceae</taxon>
        <taxon>Oscillatoriophycideae</taxon>
        <taxon>Oscillatoriales</taxon>
        <taxon>Oscillatoriaceae</taxon>
        <taxon>Planktothricoides</taxon>
    </lineage>
</organism>
<evidence type="ECO:0000256" key="3">
    <source>
        <dbReference type="ARBA" id="ARBA00022553"/>
    </source>
</evidence>
<dbReference type="EMBL" id="JACJSK010000020">
    <property type="protein sequence ID" value="MBD2545223.1"/>
    <property type="molecule type" value="Genomic_DNA"/>
</dbReference>
<dbReference type="SUPFAM" id="SSF47226">
    <property type="entry name" value="Histidine-containing phosphotransfer domain, HPT domain"/>
    <property type="match status" value="2"/>
</dbReference>
<dbReference type="InterPro" id="IPR036641">
    <property type="entry name" value="HPT_dom_sf"/>
</dbReference>
<dbReference type="InterPro" id="IPR036890">
    <property type="entry name" value="HATPase_C_sf"/>
</dbReference>
<dbReference type="PANTHER" id="PTHR43395:SF1">
    <property type="entry name" value="CHEMOTAXIS PROTEIN CHEA"/>
    <property type="match status" value="1"/>
</dbReference>
<dbReference type="Gene3D" id="1.10.287.560">
    <property type="entry name" value="Histidine kinase CheA-like, homodimeric domain"/>
    <property type="match status" value="1"/>
</dbReference>
<evidence type="ECO:0000256" key="8">
    <source>
        <dbReference type="PROSITE-ProRule" id="PRU00169"/>
    </source>
</evidence>
<feature type="compositionally biased region" description="Basic and acidic residues" evidence="9">
    <location>
        <begin position="330"/>
        <end position="340"/>
    </location>
</feature>
<evidence type="ECO:0000256" key="1">
    <source>
        <dbReference type="ARBA" id="ARBA00000085"/>
    </source>
</evidence>
<keyword evidence="3 8" id="KW-0597">Phosphoprotein</keyword>
<keyword evidence="15" id="KW-1185">Reference proteome</keyword>
<dbReference type="InterPro" id="IPR005467">
    <property type="entry name" value="His_kinase_dom"/>
</dbReference>